<keyword evidence="6" id="KW-1133">Transmembrane helix</keyword>
<evidence type="ECO:0000256" key="4">
    <source>
        <dbReference type="ARBA" id="ARBA00023180"/>
    </source>
</evidence>
<proteinExistence type="predicted"/>
<keyword evidence="4" id="KW-0325">Glycoprotein</keyword>
<evidence type="ECO:0000313" key="8">
    <source>
        <dbReference type="EMBL" id="EFJ14213.1"/>
    </source>
</evidence>
<dbReference type="STRING" id="88036.D8SMM9"/>
<feature type="compositionally biased region" description="Low complexity" evidence="5">
    <location>
        <begin position="16"/>
        <end position="42"/>
    </location>
</feature>
<evidence type="ECO:0000256" key="3">
    <source>
        <dbReference type="ARBA" id="ARBA00022737"/>
    </source>
</evidence>
<name>D8SMM9_SELML</name>
<dbReference type="Gramene" id="EFJ14213">
    <property type="protein sequence ID" value="EFJ14213"/>
    <property type="gene ID" value="SELMODRAFT_445950"/>
</dbReference>
<keyword evidence="1" id="KW-0433">Leucine-rich repeat</keyword>
<gene>
    <name evidence="8" type="ORF">SELMODRAFT_445950</name>
</gene>
<dbReference type="InterPro" id="IPR001611">
    <property type="entry name" value="Leu-rich_rpt"/>
</dbReference>
<evidence type="ECO:0000256" key="5">
    <source>
        <dbReference type="SAM" id="MobiDB-lite"/>
    </source>
</evidence>
<evidence type="ECO:0000256" key="6">
    <source>
        <dbReference type="SAM" id="Phobius"/>
    </source>
</evidence>
<dbReference type="FunCoup" id="D8SMM9">
    <property type="interactions" value="326"/>
</dbReference>
<dbReference type="Gene3D" id="3.80.10.10">
    <property type="entry name" value="Ribonuclease Inhibitor"/>
    <property type="match status" value="2"/>
</dbReference>
<feature type="compositionally biased region" description="Pro residues" evidence="5">
    <location>
        <begin position="84"/>
        <end position="108"/>
    </location>
</feature>
<feature type="region of interest" description="Disordered" evidence="5">
    <location>
        <begin position="441"/>
        <end position="477"/>
    </location>
</feature>
<feature type="transmembrane region" description="Helical" evidence="6">
    <location>
        <begin position="486"/>
        <end position="506"/>
    </location>
</feature>
<keyword evidence="2 7" id="KW-0732">Signal</keyword>
<dbReference type="InterPro" id="IPR032675">
    <property type="entry name" value="LRR_dom_sf"/>
</dbReference>
<accession>D8SMM9</accession>
<feature type="compositionally biased region" description="Low complexity" evidence="5">
    <location>
        <begin position="444"/>
        <end position="465"/>
    </location>
</feature>
<reference evidence="8 9" key="1">
    <citation type="journal article" date="2011" name="Science">
        <title>The Selaginella genome identifies genetic changes associated with the evolution of vascular plants.</title>
        <authorList>
            <person name="Banks J.A."/>
            <person name="Nishiyama T."/>
            <person name="Hasebe M."/>
            <person name="Bowman J.L."/>
            <person name="Gribskov M."/>
            <person name="dePamphilis C."/>
            <person name="Albert V.A."/>
            <person name="Aono N."/>
            <person name="Aoyama T."/>
            <person name="Ambrose B.A."/>
            <person name="Ashton N.W."/>
            <person name="Axtell M.J."/>
            <person name="Barker E."/>
            <person name="Barker M.S."/>
            <person name="Bennetzen J.L."/>
            <person name="Bonawitz N.D."/>
            <person name="Chapple C."/>
            <person name="Cheng C."/>
            <person name="Correa L.G."/>
            <person name="Dacre M."/>
            <person name="DeBarry J."/>
            <person name="Dreyer I."/>
            <person name="Elias M."/>
            <person name="Engstrom E.M."/>
            <person name="Estelle M."/>
            <person name="Feng L."/>
            <person name="Finet C."/>
            <person name="Floyd S.K."/>
            <person name="Frommer W.B."/>
            <person name="Fujita T."/>
            <person name="Gramzow L."/>
            <person name="Gutensohn M."/>
            <person name="Harholt J."/>
            <person name="Hattori M."/>
            <person name="Heyl A."/>
            <person name="Hirai T."/>
            <person name="Hiwatashi Y."/>
            <person name="Ishikawa M."/>
            <person name="Iwata M."/>
            <person name="Karol K.G."/>
            <person name="Koehler B."/>
            <person name="Kolukisaoglu U."/>
            <person name="Kubo M."/>
            <person name="Kurata T."/>
            <person name="Lalonde S."/>
            <person name="Li K."/>
            <person name="Li Y."/>
            <person name="Litt A."/>
            <person name="Lyons E."/>
            <person name="Manning G."/>
            <person name="Maruyama T."/>
            <person name="Michael T.P."/>
            <person name="Mikami K."/>
            <person name="Miyazaki S."/>
            <person name="Morinaga S."/>
            <person name="Murata T."/>
            <person name="Mueller-Roeber B."/>
            <person name="Nelson D.R."/>
            <person name="Obara M."/>
            <person name="Oguri Y."/>
            <person name="Olmstead R.G."/>
            <person name="Onodera N."/>
            <person name="Petersen B.L."/>
            <person name="Pils B."/>
            <person name="Prigge M."/>
            <person name="Rensing S.A."/>
            <person name="Riano-Pachon D.M."/>
            <person name="Roberts A.W."/>
            <person name="Sato Y."/>
            <person name="Scheller H.V."/>
            <person name="Schulz B."/>
            <person name="Schulz C."/>
            <person name="Shakirov E.V."/>
            <person name="Shibagaki N."/>
            <person name="Shinohara N."/>
            <person name="Shippen D.E."/>
            <person name="Soerensen I."/>
            <person name="Sotooka R."/>
            <person name="Sugimoto N."/>
            <person name="Sugita M."/>
            <person name="Sumikawa N."/>
            <person name="Tanurdzic M."/>
            <person name="Theissen G."/>
            <person name="Ulvskov P."/>
            <person name="Wakazuki S."/>
            <person name="Weng J.K."/>
            <person name="Willats W.W."/>
            <person name="Wipf D."/>
            <person name="Wolf P.G."/>
            <person name="Yang L."/>
            <person name="Zimmer A.D."/>
            <person name="Zhu Q."/>
            <person name="Mitros T."/>
            <person name="Hellsten U."/>
            <person name="Loque D."/>
            <person name="Otillar R."/>
            <person name="Salamov A."/>
            <person name="Schmutz J."/>
            <person name="Shapiro H."/>
            <person name="Lindquist E."/>
            <person name="Lucas S."/>
            <person name="Rokhsar D."/>
            <person name="Grigoriev I.V."/>
        </authorList>
    </citation>
    <scope>NUCLEOTIDE SEQUENCE [LARGE SCALE GENOMIC DNA]</scope>
</reference>
<dbReference type="InterPro" id="IPR053038">
    <property type="entry name" value="RLP_Defense"/>
</dbReference>
<keyword evidence="3" id="KW-0677">Repeat</keyword>
<evidence type="ECO:0000313" key="9">
    <source>
        <dbReference type="Proteomes" id="UP000001514"/>
    </source>
</evidence>
<dbReference type="HOGENOM" id="CLU_034697_0_0_1"/>
<dbReference type="OMA" id="PYRHITS"/>
<feature type="chain" id="PRO_5003122860" description="Leucine-rich repeat-containing N-terminal plant-type domain-containing protein" evidence="7">
    <location>
        <begin position="20"/>
        <end position="514"/>
    </location>
</feature>
<dbReference type="eggNOG" id="KOG0619">
    <property type="taxonomic scope" value="Eukaryota"/>
</dbReference>
<protein>
    <recommendedName>
        <fullName evidence="10">Leucine-rich repeat-containing N-terminal plant-type domain-containing protein</fullName>
    </recommendedName>
</protein>
<organism evidence="9">
    <name type="scientific">Selaginella moellendorffii</name>
    <name type="common">Spikemoss</name>
    <dbReference type="NCBI Taxonomy" id="88036"/>
    <lineage>
        <taxon>Eukaryota</taxon>
        <taxon>Viridiplantae</taxon>
        <taxon>Streptophyta</taxon>
        <taxon>Embryophyta</taxon>
        <taxon>Tracheophyta</taxon>
        <taxon>Lycopodiopsida</taxon>
        <taxon>Selaginellales</taxon>
        <taxon>Selaginellaceae</taxon>
        <taxon>Selaginella</taxon>
    </lineage>
</organism>
<dbReference type="PANTHER" id="PTHR48064">
    <property type="entry name" value="OS01G0750400 PROTEIN"/>
    <property type="match status" value="1"/>
</dbReference>
<sequence length="514" mass="53908">MQVSSILLALLSIAASTRAASPSHHHNAAAAPAPEVSSSIPPLASPRKSPIPILGSPAPALPATPSPVSPVPSSSPAAARKPTSPSPAPEEEPLPPSPLLAPSSPPPSNATALDPDQLKALRSLKVPIRDPDNICAPYPDTPFQCDQGYPTRHLVSLALSYCPEESVLSKEALDALATTLKSLSFLHCPMPAIAFPAQMTSSLESLSIVSSLGRETTSDDLTTTNSAITGVWLARFHRLSRLEVRDIVVNASGLAIILSNMTGLRELSISNTTLGGHLVRSWPANLTLLDLSNNRIQGGLPSLFGQLLRLETMDLGGNNISGHLPESLGHLRSVRKLVLSSNALWGPIPKSFANLTSLAYLDMRGNKINGSIPEALADLPSIRYVDLRNNDLDGMLPLNSSSIQRMNSFRVAGNPSLCYNSSATSSKLVLGLAKCDEDGNPIVPSSSPSSSSGSSSSTSPWGDSSSGEHHSSSSSVHKSSGVKKTVWAIATALGAIFLFIVIVVALSRWCKNKG</sequence>
<dbReference type="PANTHER" id="PTHR48064:SF1">
    <property type="entry name" value="RECEPTOR-LIKE PROTEIN 51-RELATED"/>
    <property type="match status" value="1"/>
</dbReference>
<evidence type="ECO:0000256" key="7">
    <source>
        <dbReference type="SAM" id="SignalP"/>
    </source>
</evidence>
<dbReference type="KEGG" id="smo:SELMODRAFT_445950"/>
<dbReference type="PROSITE" id="PS51450">
    <property type="entry name" value="LRR"/>
    <property type="match status" value="1"/>
</dbReference>
<feature type="compositionally biased region" description="Low complexity" evidence="5">
    <location>
        <begin position="71"/>
        <end position="83"/>
    </location>
</feature>
<evidence type="ECO:0008006" key="10">
    <source>
        <dbReference type="Google" id="ProtNLM"/>
    </source>
</evidence>
<evidence type="ECO:0000256" key="1">
    <source>
        <dbReference type="ARBA" id="ARBA00022614"/>
    </source>
</evidence>
<evidence type="ECO:0000256" key="2">
    <source>
        <dbReference type="ARBA" id="ARBA00022729"/>
    </source>
</evidence>
<dbReference type="OrthoDB" id="676979at2759"/>
<dbReference type="SUPFAM" id="SSF52058">
    <property type="entry name" value="L domain-like"/>
    <property type="match status" value="1"/>
</dbReference>
<dbReference type="Proteomes" id="UP000001514">
    <property type="component" value="Unassembled WGS sequence"/>
</dbReference>
<keyword evidence="9" id="KW-1185">Reference proteome</keyword>
<keyword evidence="6" id="KW-0812">Transmembrane</keyword>
<feature type="signal peptide" evidence="7">
    <location>
        <begin position="1"/>
        <end position="19"/>
    </location>
</feature>
<dbReference type="Pfam" id="PF13855">
    <property type="entry name" value="LRR_8"/>
    <property type="match status" value="2"/>
</dbReference>
<feature type="region of interest" description="Disordered" evidence="5">
    <location>
        <begin position="16"/>
        <end position="113"/>
    </location>
</feature>
<dbReference type="AlphaFoldDB" id="D8SMM9"/>
<dbReference type="InParanoid" id="D8SMM9"/>
<dbReference type="FunFam" id="3.80.10.10:FF:000041">
    <property type="entry name" value="LRR receptor-like serine/threonine-protein kinase ERECTA"/>
    <property type="match status" value="1"/>
</dbReference>
<feature type="compositionally biased region" description="Pro residues" evidence="5">
    <location>
        <begin position="59"/>
        <end position="70"/>
    </location>
</feature>
<dbReference type="EMBL" id="GL377628">
    <property type="protein sequence ID" value="EFJ14213.1"/>
    <property type="molecule type" value="Genomic_DNA"/>
</dbReference>
<keyword evidence="6" id="KW-0472">Membrane</keyword>